<dbReference type="PANTHER" id="PTHR11404:SF6">
    <property type="entry name" value="SUPEROXIDE DISMUTASE [MN], MITOCHONDRIAL"/>
    <property type="match status" value="1"/>
</dbReference>
<evidence type="ECO:0000256" key="7">
    <source>
        <dbReference type="PIRSR" id="PIRSR000349-1"/>
    </source>
</evidence>
<dbReference type="InterPro" id="IPR001189">
    <property type="entry name" value="Mn/Fe_SOD"/>
</dbReference>
<dbReference type="InterPro" id="IPR036314">
    <property type="entry name" value="SOD_C_sf"/>
</dbReference>
<dbReference type="RefSeq" id="WP_007466843.1">
    <property type="nucleotide sequence ID" value="NZ_KI391954.1"/>
</dbReference>
<dbReference type="GO" id="GO:0046872">
    <property type="term" value="F:metal ion binding"/>
    <property type="evidence" value="ECO:0007669"/>
    <property type="project" value="UniProtKB-KW"/>
</dbReference>
<keyword evidence="5 8" id="KW-0560">Oxidoreductase</keyword>
<evidence type="ECO:0000259" key="9">
    <source>
        <dbReference type="Pfam" id="PF00081"/>
    </source>
</evidence>
<feature type="binding site" evidence="7">
    <location>
        <position position="74"/>
    </location>
    <ligand>
        <name>Mn(2+)</name>
        <dbReference type="ChEBI" id="CHEBI:29035"/>
    </ligand>
</feature>
<dbReference type="EMBL" id="ACZI02000003">
    <property type="protein sequence ID" value="EFV14954.1"/>
    <property type="molecule type" value="Genomic_DNA"/>
</dbReference>
<dbReference type="HOGENOM" id="CLU_031625_2_2_11"/>
<dbReference type="InterPro" id="IPR019831">
    <property type="entry name" value="Mn/Fe_SOD_N"/>
</dbReference>
<evidence type="ECO:0000256" key="6">
    <source>
        <dbReference type="ARBA" id="ARBA00049204"/>
    </source>
</evidence>
<dbReference type="FunFam" id="3.55.40.20:FF:000004">
    <property type="entry name" value="Superoxide dismutase [Fe]"/>
    <property type="match status" value="1"/>
</dbReference>
<dbReference type="OrthoDB" id="9803125at2"/>
<evidence type="ECO:0000259" key="10">
    <source>
        <dbReference type="Pfam" id="PF02777"/>
    </source>
</evidence>
<dbReference type="PRINTS" id="PR01703">
    <property type="entry name" value="MNSODISMTASE"/>
</dbReference>
<dbReference type="eggNOG" id="COG0605">
    <property type="taxonomic scope" value="Bacteria"/>
</dbReference>
<gene>
    <name evidence="11" type="ORF">HMPREF9336_00141</name>
</gene>
<dbReference type="Proteomes" id="UP000004816">
    <property type="component" value="Unassembled WGS sequence"/>
</dbReference>
<dbReference type="PROSITE" id="PS00088">
    <property type="entry name" value="SOD_MN"/>
    <property type="match status" value="1"/>
</dbReference>
<dbReference type="PIRSF" id="PIRSF000349">
    <property type="entry name" value="SODismutase"/>
    <property type="match status" value="1"/>
</dbReference>
<comment type="catalytic activity">
    <reaction evidence="6 8">
        <text>2 superoxide + 2 H(+) = H2O2 + O2</text>
        <dbReference type="Rhea" id="RHEA:20696"/>
        <dbReference type="ChEBI" id="CHEBI:15378"/>
        <dbReference type="ChEBI" id="CHEBI:15379"/>
        <dbReference type="ChEBI" id="CHEBI:16240"/>
        <dbReference type="ChEBI" id="CHEBI:18421"/>
        <dbReference type="EC" id="1.15.1.1"/>
    </reaction>
</comment>
<evidence type="ECO:0000313" key="11">
    <source>
        <dbReference type="EMBL" id="EFV14954.1"/>
    </source>
</evidence>
<keyword evidence="12" id="KW-1185">Reference proteome</keyword>
<dbReference type="Gene3D" id="3.55.40.20">
    <property type="entry name" value="Iron/manganese superoxide dismutase, C-terminal domain"/>
    <property type="match status" value="1"/>
</dbReference>
<dbReference type="Gene3D" id="1.10.287.990">
    <property type="entry name" value="Fe,Mn superoxide dismutase (SOD) domain"/>
    <property type="match status" value="1"/>
</dbReference>
<accession>E5XKX2</accession>
<dbReference type="GO" id="GO:0004784">
    <property type="term" value="F:superoxide dismutase activity"/>
    <property type="evidence" value="ECO:0007669"/>
    <property type="project" value="UniProtKB-EC"/>
</dbReference>
<feature type="domain" description="Manganese/iron superoxide dismutase C-terminal" evidence="10">
    <location>
        <begin position="89"/>
        <end position="191"/>
    </location>
</feature>
<comment type="function">
    <text evidence="1">Destroys superoxide anion radicals which are normally produced within the cells and which are toxic to biological systems.</text>
</comment>
<feature type="binding site" evidence="7">
    <location>
        <position position="26"/>
    </location>
    <ligand>
        <name>Mn(2+)</name>
        <dbReference type="ChEBI" id="CHEBI:29035"/>
    </ligand>
</feature>
<feature type="domain" description="Manganese/iron superoxide dismutase N-terminal" evidence="9">
    <location>
        <begin position="2"/>
        <end position="82"/>
    </location>
</feature>
<name>E5XKX2_SEGRC</name>
<evidence type="ECO:0000256" key="3">
    <source>
        <dbReference type="ARBA" id="ARBA00012682"/>
    </source>
</evidence>
<dbReference type="Pfam" id="PF00081">
    <property type="entry name" value="Sod_Fe_N"/>
    <property type="match status" value="1"/>
</dbReference>
<proteinExistence type="inferred from homology"/>
<dbReference type="InterPro" id="IPR036324">
    <property type="entry name" value="Mn/Fe_SOD_N_sf"/>
</dbReference>
<evidence type="ECO:0000256" key="5">
    <source>
        <dbReference type="ARBA" id="ARBA00023002"/>
    </source>
</evidence>
<dbReference type="Pfam" id="PF02777">
    <property type="entry name" value="Sod_Fe_C"/>
    <property type="match status" value="1"/>
</dbReference>
<keyword evidence="4 7" id="KW-0479">Metal-binding</keyword>
<comment type="similarity">
    <text evidence="2 8">Belongs to the iron/manganese superoxide dismutase family.</text>
</comment>
<dbReference type="InterPro" id="IPR019832">
    <property type="entry name" value="Mn/Fe_SOD_C"/>
</dbReference>
<evidence type="ECO:0000256" key="4">
    <source>
        <dbReference type="ARBA" id="ARBA00022723"/>
    </source>
</evidence>
<comment type="caution">
    <text evidence="11">The sequence shown here is derived from an EMBL/GenBank/DDBJ whole genome shotgun (WGS) entry which is preliminary data.</text>
</comment>
<dbReference type="STRING" id="679197.HMPREF9336_00141"/>
<protein>
    <recommendedName>
        <fullName evidence="3 8">Superoxide dismutase</fullName>
        <ecNumber evidence="3 8">1.15.1.1</ecNumber>
    </recommendedName>
</protein>
<sequence length="205" mass="22397">MYTLPDLAYDYGSLAPAITGEIMELHHAKHHAAYVKGANEAIERLAEARAARQFAALPGLERALAFHLSGHGLHTLFWQNLSPNGGGRPEGELAAAIDEFFGSFDGFRAEMSAASSTVQGSGWGALSWDALGGRLVVHQVHDHHNNTALLSSPLLVFDAWEHAFYLQYRNVKPDYIERLWSLVDWADVAERFAAATSGTGAWTLP</sequence>
<dbReference type="InterPro" id="IPR050265">
    <property type="entry name" value="Fe/Mn_Superoxide_Dismutase"/>
</dbReference>
<dbReference type="PANTHER" id="PTHR11404">
    <property type="entry name" value="SUPEROXIDE DISMUTASE 2"/>
    <property type="match status" value="1"/>
</dbReference>
<dbReference type="InterPro" id="IPR019833">
    <property type="entry name" value="Mn/Fe_SOD_BS"/>
</dbReference>
<evidence type="ECO:0000256" key="1">
    <source>
        <dbReference type="ARBA" id="ARBA00002170"/>
    </source>
</evidence>
<evidence type="ECO:0000313" key="12">
    <source>
        <dbReference type="Proteomes" id="UP000004816"/>
    </source>
</evidence>
<feature type="binding site" evidence="7">
    <location>
        <position position="162"/>
    </location>
    <ligand>
        <name>Mn(2+)</name>
        <dbReference type="ChEBI" id="CHEBI:29035"/>
    </ligand>
</feature>
<dbReference type="AlphaFoldDB" id="E5XKX2"/>
<evidence type="ECO:0000256" key="8">
    <source>
        <dbReference type="RuleBase" id="RU000414"/>
    </source>
</evidence>
<organism evidence="11 12">
    <name type="scientific">Segniliparus rugosus (strain ATCC BAA-974 / DSM 45345 / CCUG 50838 / CIP 108380 / JCM 13579 / CDC 945)</name>
    <dbReference type="NCBI Taxonomy" id="679197"/>
    <lineage>
        <taxon>Bacteria</taxon>
        <taxon>Bacillati</taxon>
        <taxon>Actinomycetota</taxon>
        <taxon>Actinomycetes</taxon>
        <taxon>Mycobacteriales</taxon>
        <taxon>Segniliparaceae</taxon>
        <taxon>Segniliparus</taxon>
    </lineage>
</organism>
<dbReference type="FunFam" id="1.10.287.990:FF:000001">
    <property type="entry name" value="Superoxide dismutase"/>
    <property type="match status" value="1"/>
</dbReference>
<comment type="function">
    <text evidence="8">Destroys radicals which are normally produced within the cells and which are toxic to biological systems.</text>
</comment>
<reference evidence="11 12" key="1">
    <citation type="journal article" date="2011" name="Stand. Genomic Sci.">
        <title>High quality draft genome sequence of Segniliparus rugosus CDC 945(T)= (ATCC BAA-974(T)).</title>
        <authorList>
            <person name="Earl A.M."/>
            <person name="Desjardins C.A."/>
            <person name="Fitzgerald M.G."/>
            <person name="Arachchi H.M."/>
            <person name="Zeng Q."/>
            <person name="Mehta T."/>
            <person name="Griggs A."/>
            <person name="Birren B.W."/>
            <person name="Toney N.C."/>
            <person name="Carr J."/>
            <person name="Posey J."/>
            <person name="Butler W.R."/>
        </authorList>
    </citation>
    <scope>NUCLEOTIDE SEQUENCE [LARGE SCALE GENOMIC DNA]</scope>
    <source>
        <strain evidence="12">ATCC BAA-974 / DSM 45345 / CCUG 50838 / CIP 108380 / JCM 13579 / CDC 945</strain>
    </source>
</reference>
<dbReference type="SUPFAM" id="SSF54719">
    <property type="entry name" value="Fe,Mn superoxide dismutase (SOD), C-terminal domain"/>
    <property type="match status" value="1"/>
</dbReference>
<evidence type="ECO:0000256" key="2">
    <source>
        <dbReference type="ARBA" id="ARBA00008714"/>
    </source>
</evidence>
<feature type="binding site" evidence="7">
    <location>
        <position position="158"/>
    </location>
    <ligand>
        <name>Mn(2+)</name>
        <dbReference type="ChEBI" id="CHEBI:29035"/>
    </ligand>
</feature>
<dbReference type="SUPFAM" id="SSF46609">
    <property type="entry name" value="Fe,Mn superoxide dismutase (SOD), N-terminal domain"/>
    <property type="match status" value="1"/>
</dbReference>
<dbReference type="EC" id="1.15.1.1" evidence="3 8"/>